<keyword evidence="1" id="KW-0378">Hydrolase</keyword>
<dbReference type="Pfam" id="PF07859">
    <property type="entry name" value="Abhydrolase_3"/>
    <property type="match status" value="1"/>
</dbReference>
<evidence type="ECO:0000313" key="3">
    <source>
        <dbReference type="EMBL" id="OWJ66520.1"/>
    </source>
</evidence>
<protein>
    <recommendedName>
        <fullName evidence="2">Alpha/beta hydrolase fold-3 domain-containing protein</fullName>
    </recommendedName>
</protein>
<dbReference type="STRING" id="1122125.GCA_000423185_02175"/>
<dbReference type="InterPro" id="IPR050300">
    <property type="entry name" value="GDXG_lipolytic_enzyme"/>
</dbReference>
<name>A0A211ZMP6_9PROT</name>
<gene>
    <name evidence="3" type="ORF">BWR60_14380</name>
</gene>
<dbReference type="PANTHER" id="PTHR48081">
    <property type="entry name" value="AB HYDROLASE SUPERFAMILY PROTEIN C4A8.06C"/>
    <property type="match status" value="1"/>
</dbReference>
<dbReference type="RefSeq" id="WP_088151714.1">
    <property type="nucleotide sequence ID" value="NZ_NHON01000023.1"/>
</dbReference>
<reference evidence="4" key="1">
    <citation type="submission" date="2017-05" db="EMBL/GenBank/DDBJ databases">
        <authorList>
            <person name="Macchi M."/>
            <person name="Festa S."/>
            <person name="Coppotelli B.M."/>
            <person name="Morelli I.S."/>
        </authorList>
    </citation>
    <scope>NUCLEOTIDE SEQUENCE [LARGE SCALE GENOMIC DNA]</scope>
    <source>
        <strain evidence="4">I</strain>
    </source>
</reference>
<dbReference type="SUPFAM" id="SSF53474">
    <property type="entry name" value="alpha/beta-Hydrolases"/>
    <property type="match status" value="1"/>
</dbReference>
<organism evidence="3 4">
    <name type="scientific">Inquilinus limosus</name>
    <dbReference type="NCBI Taxonomy" id="171674"/>
    <lineage>
        <taxon>Bacteria</taxon>
        <taxon>Pseudomonadati</taxon>
        <taxon>Pseudomonadota</taxon>
        <taxon>Alphaproteobacteria</taxon>
        <taxon>Rhodospirillales</taxon>
        <taxon>Rhodospirillaceae</taxon>
        <taxon>Inquilinus</taxon>
    </lineage>
</organism>
<proteinExistence type="predicted"/>
<dbReference type="EMBL" id="NHON01000023">
    <property type="protein sequence ID" value="OWJ66520.1"/>
    <property type="molecule type" value="Genomic_DNA"/>
</dbReference>
<dbReference type="OrthoDB" id="9771666at2"/>
<comment type="caution">
    <text evidence="3">The sequence shown here is derived from an EMBL/GenBank/DDBJ whole genome shotgun (WGS) entry which is preliminary data.</text>
</comment>
<evidence type="ECO:0000259" key="2">
    <source>
        <dbReference type="Pfam" id="PF07859"/>
    </source>
</evidence>
<evidence type="ECO:0000256" key="1">
    <source>
        <dbReference type="ARBA" id="ARBA00022801"/>
    </source>
</evidence>
<evidence type="ECO:0000313" key="4">
    <source>
        <dbReference type="Proteomes" id="UP000196655"/>
    </source>
</evidence>
<dbReference type="InterPro" id="IPR029058">
    <property type="entry name" value="AB_hydrolase_fold"/>
</dbReference>
<accession>A0A211ZMP6</accession>
<dbReference type="AlphaFoldDB" id="A0A211ZMP6"/>
<keyword evidence="4" id="KW-1185">Reference proteome</keyword>
<dbReference type="Proteomes" id="UP000196655">
    <property type="component" value="Unassembled WGS sequence"/>
</dbReference>
<dbReference type="GO" id="GO:0016787">
    <property type="term" value="F:hydrolase activity"/>
    <property type="evidence" value="ECO:0007669"/>
    <property type="project" value="UniProtKB-KW"/>
</dbReference>
<dbReference type="Gene3D" id="3.40.50.1820">
    <property type="entry name" value="alpha/beta hydrolase"/>
    <property type="match status" value="1"/>
</dbReference>
<dbReference type="PANTHER" id="PTHR48081:SF33">
    <property type="entry name" value="KYNURENINE FORMAMIDASE"/>
    <property type="match status" value="1"/>
</dbReference>
<dbReference type="InterPro" id="IPR013094">
    <property type="entry name" value="AB_hydrolase_3"/>
</dbReference>
<sequence>MAALRYDDPAWCEREYSTGAVPPDMAAVMGRWIDTAAATRARLPHQADIAYGRNPREVLDLFRADRPRGAVVFIHGGYWRARSKDDVSWAAAALVPAGFTTLVLNYPLCPETTIAGITDSCRQAIAFAWTTLLGEAERRCLIVGGHSAGGYLTAAMLATGWPAFGLPAAPLAGGLSISGVFDLRPLINTSMNQQIRLTPGQARDWSLHEAPQPAPGAPLELLFGGAETSEFHRQSALMATAWPGLARPAISVPGKHHFNVVEQIGHHGTPVFDAVLRLAQSR</sequence>
<feature type="domain" description="Alpha/beta hydrolase fold-3" evidence="2">
    <location>
        <begin position="71"/>
        <end position="183"/>
    </location>
</feature>